<dbReference type="RefSeq" id="WP_126657316.1">
    <property type="nucleotide sequence ID" value="NZ_RYYR01000002.1"/>
</dbReference>
<organism evidence="1 2">
    <name type="scientific">Lysinibacillus antri</name>
    <dbReference type="NCBI Taxonomy" id="2498145"/>
    <lineage>
        <taxon>Bacteria</taxon>
        <taxon>Bacillati</taxon>
        <taxon>Bacillota</taxon>
        <taxon>Bacilli</taxon>
        <taxon>Bacillales</taxon>
        <taxon>Bacillaceae</taxon>
        <taxon>Lysinibacillus</taxon>
    </lineage>
</organism>
<reference evidence="1 2" key="1">
    <citation type="submission" date="2018-12" db="EMBL/GenBank/DDBJ databases">
        <title>Lysinibacillus antri sp. nov., isolated from a cave soil.</title>
        <authorList>
            <person name="Narsing Rao M.P."/>
            <person name="Zhang H."/>
            <person name="Dong Z.-Y."/>
            <person name="Niu X.-K."/>
            <person name="Zhang K."/>
            <person name="Fang B.-Z."/>
            <person name="Kang Y.-Q."/>
            <person name="Xiao M."/>
            <person name="Li W.-J."/>
        </authorList>
    </citation>
    <scope>NUCLEOTIDE SEQUENCE [LARGE SCALE GENOMIC DNA]</scope>
    <source>
        <strain evidence="1 2">SYSU K30002</strain>
    </source>
</reference>
<evidence type="ECO:0000313" key="1">
    <source>
        <dbReference type="EMBL" id="RUL56402.1"/>
    </source>
</evidence>
<sequence>MKKWLLSFAVVVVLAGCGGGEESTSTEESEEKELDLSNVVTDIVDPNVSLVRDGTFNDYPTPTIGEAFQDFFGNPKWHSFTADTDETVVEFTGTCMYQDVEVEALFQFTIDEDTETFDINYLAFNEVPQSDLILYGLIEKVYEGQEGEVVSVKADDYYEDDAIYDAQLSFFEEYPEILIGDVFTEEFFTDLYWEDAGDFVVVSGYYNGEIIPGEESFLRFDLVKVDDTFYRIDDVMYNDEWVPSQEGINTIIDVITTPLYN</sequence>
<dbReference type="EMBL" id="RYYR01000002">
    <property type="protein sequence ID" value="RUL56402.1"/>
    <property type="molecule type" value="Genomic_DNA"/>
</dbReference>
<accession>A0A3S0P642</accession>
<name>A0A3S0P642_9BACI</name>
<keyword evidence="2" id="KW-1185">Reference proteome</keyword>
<gene>
    <name evidence="1" type="ORF">EK386_01840</name>
</gene>
<comment type="caution">
    <text evidence="1">The sequence shown here is derived from an EMBL/GenBank/DDBJ whole genome shotgun (WGS) entry which is preliminary data.</text>
</comment>
<proteinExistence type="predicted"/>
<evidence type="ECO:0000313" key="2">
    <source>
        <dbReference type="Proteomes" id="UP000287910"/>
    </source>
</evidence>
<dbReference type="AlphaFoldDB" id="A0A3S0P642"/>
<dbReference type="Proteomes" id="UP000287910">
    <property type="component" value="Unassembled WGS sequence"/>
</dbReference>
<evidence type="ECO:0008006" key="3">
    <source>
        <dbReference type="Google" id="ProtNLM"/>
    </source>
</evidence>
<dbReference type="PROSITE" id="PS51257">
    <property type="entry name" value="PROKAR_LIPOPROTEIN"/>
    <property type="match status" value="1"/>
</dbReference>
<protein>
    <recommendedName>
        <fullName evidence="3">Lipoprotein</fullName>
    </recommendedName>
</protein>